<dbReference type="HAMAP" id="MF_01019">
    <property type="entry name" value="HisIE"/>
    <property type="match status" value="1"/>
</dbReference>
<dbReference type="EC" id="3.6.1.31" evidence="15"/>
<dbReference type="AlphaFoldDB" id="A0A2S8REN2"/>
<dbReference type="GO" id="GO:0004635">
    <property type="term" value="F:phosphoribosyl-AMP cyclohydrolase activity"/>
    <property type="evidence" value="ECO:0007669"/>
    <property type="project" value="UniProtKB-UniRule"/>
</dbReference>
<keyword evidence="9 15" id="KW-0028">Amino-acid biosynthesis</keyword>
<proteinExistence type="inferred from homology"/>
<comment type="pathway">
    <text evidence="4 15">Amino-acid biosynthesis; L-histidine biosynthesis; L-histidine from 5-phospho-alpha-D-ribose 1-diphosphate: step 3/9.</text>
</comment>
<keyword evidence="14 15" id="KW-0511">Multifunctional enzyme</keyword>
<dbReference type="FunFam" id="3.10.20.810:FF:000001">
    <property type="entry name" value="Histidine biosynthesis bifunctional protein HisIE"/>
    <property type="match status" value="1"/>
</dbReference>
<comment type="similarity">
    <text evidence="6 15">In the C-terminal section; belongs to the PRA-PH family.</text>
</comment>
<evidence type="ECO:0000256" key="13">
    <source>
        <dbReference type="ARBA" id="ARBA00023102"/>
    </source>
</evidence>
<dbReference type="RefSeq" id="WP_101304341.1">
    <property type="nucleotide sequence ID" value="NZ_CP025197.1"/>
</dbReference>
<dbReference type="InterPro" id="IPR038019">
    <property type="entry name" value="PRib_AMP_CycHydrolase_sf"/>
</dbReference>
<evidence type="ECO:0000256" key="1">
    <source>
        <dbReference type="ARBA" id="ARBA00000024"/>
    </source>
</evidence>
<dbReference type="Gene3D" id="1.10.287.1080">
    <property type="entry name" value="MazG-like"/>
    <property type="match status" value="1"/>
</dbReference>
<accession>A0A2S8REN2</accession>
<dbReference type="UniPathway" id="UPA00031">
    <property type="reaction ID" value="UER00007"/>
</dbReference>
<protein>
    <recommendedName>
        <fullName evidence="15">Histidine biosynthesis bifunctional protein HisIE</fullName>
    </recommendedName>
    <domain>
        <recommendedName>
            <fullName evidence="15">Phosphoribosyl-AMP cyclohydrolase</fullName>
            <shortName evidence="15">PRA-CH</shortName>
            <ecNumber evidence="15">3.5.4.19</ecNumber>
        </recommendedName>
    </domain>
    <domain>
        <recommendedName>
            <fullName evidence="15">Phosphoribosyl-ATP pyrophosphatase</fullName>
            <shortName evidence="15">PRA-PH</shortName>
            <ecNumber evidence="15">3.6.1.31</ecNumber>
        </recommendedName>
    </domain>
</protein>
<evidence type="ECO:0000256" key="10">
    <source>
        <dbReference type="ARBA" id="ARBA00022741"/>
    </source>
</evidence>
<evidence type="ECO:0000256" key="5">
    <source>
        <dbReference type="ARBA" id="ARBA00005204"/>
    </source>
</evidence>
<evidence type="ECO:0000256" key="8">
    <source>
        <dbReference type="ARBA" id="ARBA00022490"/>
    </source>
</evidence>
<evidence type="ECO:0000256" key="9">
    <source>
        <dbReference type="ARBA" id="ARBA00022605"/>
    </source>
</evidence>
<feature type="region of interest" description="Phosphoribosyl-ATP pyrophosphohydrolase" evidence="15">
    <location>
        <begin position="131"/>
        <end position="218"/>
    </location>
</feature>
<dbReference type="NCBIfam" id="NF002747">
    <property type="entry name" value="PRK02759.1"/>
    <property type="match status" value="1"/>
</dbReference>
<keyword evidence="10 15" id="KW-0547">Nucleotide-binding</keyword>
<dbReference type="EMBL" id="NEMB01000003">
    <property type="protein sequence ID" value="PQQ68246.1"/>
    <property type="molecule type" value="Genomic_DNA"/>
</dbReference>
<dbReference type="InterPro" id="IPR008179">
    <property type="entry name" value="HisE"/>
</dbReference>
<evidence type="ECO:0000256" key="11">
    <source>
        <dbReference type="ARBA" id="ARBA00022801"/>
    </source>
</evidence>
<feature type="region of interest" description="Phosphoribosyl-AMP cyclohydrolase" evidence="15">
    <location>
        <begin position="1"/>
        <end position="130"/>
    </location>
</feature>
<dbReference type="GO" id="GO:0004636">
    <property type="term" value="F:phosphoribosyl-ATP diphosphatase activity"/>
    <property type="evidence" value="ECO:0007669"/>
    <property type="project" value="UniProtKB-UniRule"/>
</dbReference>
<dbReference type="HAMAP" id="MF_01020">
    <property type="entry name" value="HisE"/>
    <property type="match status" value="1"/>
</dbReference>
<dbReference type="NCBIfam" id="NF000768">
    <property type="entry name" value="PRK00051.1"/>
    <property type="match status" value="1"/>
</dbReference>
<dbReference type="InterPro" id="IPR021130">
    <property type="entry name" value="PRib-ATP_PPHydrolase-like"/>
</dbReference>
<keyword evidence="12 15" id="KW-0067">ATP-binding</keyword>
<organism evidence="17 18">
    <name type="scientific">Acetivibrio saccincola</name>
    <dbReference type="NCBI Taxonomy" id="1677857"/>
    <lineage>
        <taxon>Bacteria</taxon>
        <taxon>Bacillati</taxon>
        <taxon>Bacillota</taxon>
        <taxon>Clostridia</taxon>
        <taxon>Eubacteriales</taxon>
        <taxon>Oscillospiraceae</taxon>
        <taxon>Acetivibrio</taxon>
    </lineage>
</organism>
<dbReference type="EC" id="3.5.4.19" evidence="15"/>
<dbReference type="Pfam" id="PF01503">
    <property type="entry name" value="PRA-PH"/>
    <property type="match status" value="1"/>
</dbReference>
<comment type="subcellular location">
    <subcellularLocation>
        <location evidence="3 15">Cytoplasm</location>
    </subcellularLocation>
</comment>
<sequence length="218" mass="25209">MSEILNSIKFDDRGLIPVIAQDHSTNEVLMMAYMNKEALEKSLETGKVHYFSRSRNKLWQKGETSGHYQYIKSIKVDCDGDALLIKVEQVEGACHTGHFSCFYREISDEGLKETQKKVFDEKEVYDGSKVLKEVYDVIVDRTINPKEGSYTNYLFEKGLDKILKKVGEEASEVIIAAKNKDKGEIVYEISDLFYHLFVLMVERGVKLEDIYNELKKRR</sequence>
<evidence type="ECO:0000256" key="6">
    <source>
        <dbReference type="ARBA" id="ARBA00007731"/>
    </source>
</evidence>
<dbReference type="InterPro" id="IPR026660">
    <property type="entry name" value="PRA-CH"/>
</dbReference>
<dbReference type="SUPFAM" id="SSF141734">
    <property type="entry name" value="HisI-like"/>
    <property type="match status" value="1"/>
</dbReference>
<dbReference type="GO" id="GO:0005737">
    <property type="term" value="C:cytoplasm"/>
    <property type="evidence" value="ECO:0007669"/>
    <property type="project" value="UniProtKB-SubCell"/>
</dbReference>
<evidence type="ECO:0000256" key="2">
    <source>
        <dbReference type="ARBA" id="ARBA00001460"/>
    </source>
</evidence>
<dbReference type="Pfam" id="PF01502">
    <property type="entry name" value="PRA-CH"/>
    <property type="match status" value="1"/>
</dbReference>
<evidence type="ECO:0000256" key="15">
    <source>
        <dbReference type="HAMAP-Rule" id="MF_01019"/>
    </source>
</evidence>
<dbReference type="Proteomes" id="UP000239720">
    <property type="component" value="Unassembled WGS sequence"/>
</dbReference>
<dbReference type="CDD" id="cd11534">
    <property type="entry name" value="NTP-PPase_HisIE_like"/>
    <property type="match status" value="1"/>
</dbReference>
<comment type="pathway">
    <text evidence="5 15">Amino-acid biosynthesis; L-histidine biosynthesis; L-histidine from 5-phospho-alpha-D-ribose 1-diphosphate: step 2/9.</text>
</comment>
<comment type="caution">
    <text evidence="17">The sequence shown here is derived from an EMBL/GenBank/DDBJ whole genome shotgun (WGS) entry which is preliminary data.</text>
</comment>
<comment type="catalytic activity">
    <reaction evidence="2 15">
        <text>1-(5-phospho-beta-D-ribosyl)-ATP + H2O = 1-(5-phospho-beta-D-ribosyl)-5'-AMP + diphosphate + H(+)</text>
        <dbReference type="Rhea" id="RHEA:22828"/>
        <dbReference type="ChEBI" id="CHEBI:15377"/>
        <dbReference type="ChEBI" id="CHEBI:15378"/>
        <dbReference type="ChEBI" id="CHEBI:33019"/>
        <dbReference type="ChEBI" id="CHEBI:59457"/>
        <dbReference type="ChEBI" id="CHEBI:73183"/>
        <dbReference type="EC" id="3.6.1.31"/>
    </reaction>
</comment>
<dbReference type="PANTHER" id="PTHR42945:SF1">
    <property type="entry name" value="HISTIDINE BIOSYNTHESIS BIFUNCTIONAL PROTEIN HIS7"/>
    <property type="match status" value="1"/>
</dbReference>
<evidence type="ECO:0000256" key="7">
    <source>
        <dbReference type="ARBA" id="ARBA00008299"/>
    </source>
</evidence>
<dbReference type="NCBIfam" id="TIGR03188">
    <property type="entry name" value="histidine_hisI"/>
    <property type="match status" value="1"/>
</dbReference>
<dbReference type="PANTHER" id="PTHR42945">
    <property type="entry name" value="HISTIDINE BIOSYNTHESIS BIFUNCTIONAL PROTEIN"/>
    <property type="match status" value="1"/>
</dbReference>
<gene>
    <name evidence="15" type="primary">hisI</name>
    <name evidence="15" type="synonym">hisIE</name>
    <name evidence="17" type="ORF">B9R14_03835</name>
</gene>
<keyword evidence="13 15" id="KW-0368">Histidine biosynthesis</keyword>
<dbReference type="InterPro" id="IPR023019">
    <property type="entry name" value="His_synth_HisIE"/>
</dbReference>
<dbReference type="InterPro" id="IPR002496">
    <property type="entry name" value="PRib_AMP_CycHydrolase_dom"/>
</dbReference>
<feature type="domain" description="Phosphoribosyl-AMP cyclohydrolase" evidence="16">
    <location>
        <begin position="30"/>
        <end position="103"/>
    </location>
</feature>
<reference evidence="17 18" key="1">
    <citation type="journal article" date="2018" name="Syst. Appl. Microbiol.">
        <title>Characterization and high-quality draft genome sequence of Herbivorax saccincola A7, an anaerobic, alkaliphilic, thermophilic, cellulolytic, and xylanolytic bacterium.</title>
        <authorList>
            <person name="Aikawa S."/>
            <person name="Baramee S."/>
            <person name="Sermsathanaswadi J."/>
            <person name="Thianheng P."/>
            <person name="Tachaapaikoon C."/>
            <person name="Shikata A."/>
            <person name="Waeonukul R."/>
            <person name="Pason P."/>
            <person name="Ratanakhanokchai K."/>
            <person name="Kosugi A."/>
        </authorList>
    </citation>
    <scope>NUCLEOTIDE SEQUENCE [LARGE SCALE GENOMIC DNA]</scope>
    <source>
        <strain evidence="17 18">A7</strain>
    </source>
</reference>
<keyword evidence="8 15" id="KW-0963">Cytoplasm</keyword>
<dbReference type="HAMAP" id="MF_01021">
    <property type="entry name" value="HisI"/>
    <property type="match status" value="1"/>
</dbReference>
<keyword evidence="11 15" id="KW-0378">Hydrolase</keyword>
<evidence type="ECO:0000256" key="14">
    <source>
        <dbReference type="ARBA" id="ARBA00023268"/>
    </source>
</evidence>
<name>A0A2S8REN2_9FIRM</name>
<comment type="similarity">
    <text evidence="7 15">In the N-terminal section; belongs to the PRA-CH family.</text>
</comment>
<evidence type="ECO:0000313" key="17">
    <source>
        <dbReference type="EMBL" id="PQQ68246.1"/>
    </source>
</evidence>
<dbReference type="OrthoDB" id="9795769at2"/>
<evidence type="ECO:0000256" key="4">
    <source>
        <dbReference type="ARBA" id="ARBA00005169"/>
    </source>
</evidence>
<comment type="catalytic activity">
    <reaction evidence="1 15">
        <text>1-(5-phospho-beta-D-ribosyl)-5'-AMP + H2O = 1-(5-phospho-beta-D-ribosyl)-5-[(5-phospho-beta-D-ribosylamino)methylideneamino]imidazole-4-carboxamide</text>
        <dbReference type="Rhea" id="RHEA:20049"/>
        <dbReference type="ChEBI" id="CHEBI:15377"/>
        <dbReference type="ChEBI" id="CHEBI:58435"/>
        <dbReference type="ChEBI" id="CHEBI:59457"/>
        <dbReference type="EC" id="3.5.4.19"/>
    </reaction>
</comment>
<evidence type="ECO:0000259" key="16">
    <source>
        <dbReference type="Pfam" id="PF01502"/>
    </source>
</evidence>
<dbReference type="GO" id="GO:0005524">
    <property type="term" value="F:ATP binding"/>
    <property type="evidence" value="ECO:0007669"/>
    <property type="project" value="UniProtKB-KW"/>
</dbReference>
<evidence type="ECO:0000256" key="3">
    <source>
        <dbReference type="ARBA" id="ARBA00004496"/>
    </source>
</evidence>
<dbReference type="Gene3D" id="3.10.20.810">
    <property type="entry name" value="Phosphoribosyl-AMP cyclohydrolase"/>
    <property type="match status" value="1"/>
</dbReference>
<dbReference type="FunFam" id="1.10.287.1080:FF:000002">
    <property type="entry name" value="Histidine biosynthesis bifunctional protein HisIE"/>
    <property type="match status" value="1"/>
</dbReference>
<dbReference type="SUPFAM" id="SSF101386">
    <property type="entry name" value="all-alpha NTP pyrophosphatases"/>
    <property type="match status" value="1"/>
</dbReference>
<evidence type="ECO:0000256" key="12">
    <source>
        <dbReference type="ARBA" id="ARBA00022840"/>
    </source>
</evidence>
<evidence type="ECO:0000313" key="18">
    <source>
        <dbReference type="Proteomes" id="UP000239720"/>
    </source>
</evidence>
<dbReference type="GO" id="GO:0000105">
    <property type="term" value="P:L-histidine biosynthetic process"/>
    <property type="evidence" value="ECO:0007669"/>
    <property type="project" value="UniProtKB-UniRule"/>
</dbReference>